<keyword evidence="3" id="KW-1185">Reference proteome</keyword>
<dbReference type="Proteomes" id="UP000061382">
    <property type="component" value="Plasmid 2"/>
</dbReference>
<gene>
    <name evidence="2" type="ORF">DC20_22190</name>
</gene>
<organism evidence="2 3">
    <name type="scientific">Rufibacter tibetensis</name>
    <dbReference type="NCBI Taxonomy" id="512763"/>
    <lineage>
        <taxon>Bacteria</taxon>
        <taxon>Pseudomonadati</taxon>
        <taxon>Bacteroidota</taxon>
        <taxon>Cytophagia</taxon>
        <taxon>Cytophagales</taxon>
        <taxon>Hymenobacteraceae</taxon>
        <taxon>Rufibacter</taxon>
    </lineage>
</organism>
<dbReference type="EMBL" id="CP012645">
    <property type="protein sequence ID" value="ALJ01782.1"/>
    <property type="molecule type" value="Genomic_DNA"/>
</dbReference>
<feature type="transmembrane region" description="Helical" evidence="1">
    <location>
        <begin position="39"/>
        <end position="61"/>
    </location>
</feature>
<sequence>MHEPTVTPTSVGVRYGFIAGFSLIIVSLIFMLLERSTNSTLAQVLSFLILGGGIVAAYLYFKEHNHSYMSYGQGLGIGAILGSIAGVLGGVFSAIYTTFIDNTILEKAMEMEVQKMEERGLSDEQIEKAVEVAQMFSGPLAMIILSILLYTIGAFFLSLIIAAIMKRNRPEFE</sequence>
<dbReference type="Gene3D" id="1.10.1760.20">
    <property type="match status" value="1"/>
</dbReference>
<evidence type="ECO:0000256" key="1">
    <source>
        <dbReference type="SAM" id="Phobius"/>
    </source>
</evidence>
<evidence type="ECO:0000313" key="3">
    <source>
        <dbReference type="Proteomes" id="UP000061382"/>
    </source>
</evidence>
<feature type="transmembrane region" description="Helical" evidence="1">
    <location>
        <begin position="73"/>
        <end position="96"/>
    </location>
</feature>
<dbReference type="InterPro" id="IPR025250">
    <property type="entry name" value="DUF4199"/>
</dbReference>
<keyword evidence="2" id="KW-0614">Plasmid</keyword>
<dbReference type="CDD" id="cd21372">
    <property type="entry name" value="cwf21_CWC21-like"/>
    <property type="match status" value="1"/>
</dbReference>
<dbReference type="Pfam" id="PF13858">
    <property type="entry name" value="DUF4199"/>
    <property type="match status" value="1"/>
</dbReference>
<evidence type="ECO:0000313" key="2">
    <source>
        <dbReference type="EMBL" id="ALJ01782.1"/>
    </source>
</evidence>
<keyword evidence="1" id="KW-0472">Membrane</keyword>
<feature type="transmembrane region" description="Helical" evidence="1">
    <location>
        <begin position="140"/>
        <end position="165"/>
    </location>
</feature>
<accession>A0A0P0C9I6</accession>
<proteinExistence type="predicted"/>
<dbReference type="KEGG" id="rti:DC20_22190"/>
<dbReference type="AlphaFoldDB" id="A0A0P0C9I6"/>
<dbReference type="PATRIC" id="fig|512763.3.peg.4895"/>
<protein>
    <recommendedName>
        <fullName evidence="4">DUF4199 domain-containing protein</fullName>
    </recommendedName>
</protein>
<feature type="transmembrane region" description="Helical" evidence="1">
    <location>
        <begin position="12"/>
        <end position="33"/>
    </location>
</feature>
<keyword evidence="1" id="KW-1133">Transmembrane helix</keyword>
<evidence type="ECO:0008006" key="4">
    <source>
        <dbReference type="Google" id="ProtNLM"/>
    </source>
</evidence>
<keyword evidence="1" id="KW-0812">Transmembrane</keyword>
<geneLocation type="plasmid" evidence="2 3">
    <name>2</name>
</geneLocation>
<reference evidence="2 3" key="1">
    <citation type="submission" date="2015-08" db="EMBL/GenBank/DDBJ databases">
        <title>Complete genome sequence of Rufibacter tibetensis strain 1351t, a radiation-resistant bacterium from tibet plateau.</title>
        <authorList>
            <person name="Dai J."/>
        </authorList>
    </citation>
    <scope>NUCLEOTIDE SEQUENCE [LARGE SCALE GENOMIC DNA]</scope>
    <source>
        <strain evidence="2 3">1351</strain>
        <plasmid evidence="2 3">2</plasmid>
    </source>
</reference>
<name>A0A0P0C9I6_9BACT</name>